<reference evidence="2 3" key="1">
    <citation type="submission" date="2019-02" db="EMBL/GenBank/DDBJ databases">
        <title>Opniocepnalus argus genome.</title>
        <authorList>
            <person name="Zhou C."/>
            <person name="Xiao S."/>
        </authorList>
    </citation>
    <scope>NUCLEOTIDE SEQUENCE [LARGE SCALE GENOMIC DNA]</scope>
    <source>
        <strain evidence="2">OARG1902GOOAL</strain>
        <tissue evidence="2">Muscle</tissue>
    </source>
</reference>
<evidence type="ECO:0000313" key="2">
    <source>
        <dbReference type="EMBL" id="KAF3697703.1"/>
    </source>
</evidence>
<keyword evidence="3" id="KW-1185">Reference proteome</keyword>
<dbReference type="AlphaFoldDB" id="A0A6G1Q5R7"/>
<organism evidence="2 3">
    <name type="scientific">Channa argus</name>
    <name type="common">Northern snakehead</name>
    <name type="synonym">Ophicephalus argus</name>
    <dbReference type="NCBI Taxonomy" id="215402"/>
    <lineage>
        <taxon>Eukaryota</taxon>
        <taxon>Metazoa</taxon>
        <taxon>Chordata</taxon>
        <taxon>Craniata</taxon>
        <taxon>Vertebrata</taxon>
        <taxon>Euteleostomi</taxon>
        <taxon>Actinopterygii</taxon>
        <taxon>Neopterygii</taxon>
        <taxon>Teleostei</taxon>
        <taxon>Neoteleostei</taxon>
        <taxon>Acanthomorphata</taxon>
        <taxon>Anabantaria</taxon>
        <taxon>Anabantiformes</taxon>
        <taxon>Channoidei</taxon>
        <taxon>Channidae</taxon>
        <taxon>Channa</taxon>
    </lineage>
</organism>
<gene>
    <name evidence="2" type="ORF">EXN66_Car013383</name>
</gene>
<sequence length="258" mass="28910">MVVHSISEPQGTARRVSGRTGPKNEPQNASCASAAAHCRCVRDELLEIGAEDGLKRLIHNSGVFCASAQKIKQKRTFTSQTEQITWTCFKALKHKEEDVALKKKDITKCRIAGGTIVCLHANEYDQPAFYTWLQNESEMKLKLIVVSEFFEFYEDFALHDVARTKKLQLQNKIQENTSPSGTDSLVGGGKEEEIRNWFIVCQFLIRTRLSALNIIICLILLVTISSPRSYCCCVCITLDNSNGVRPELLADLKGLHSM</sequence>
<proteinExistence type="predicted"/>
<protein>
    <submittedName>
        <fullName evidence="2">Uncharacterized protein</fullName>
    </submittedName>
</protein>
<dbReference type="EMBL" id="CM015724">
    <property type="protein sequence ID" value="KAF3697703.1"/>
    <property type="molecule type" value="Genomic_DNA"/>
</dbReference>
<feature type="region of interest" description="Disordered" evidence="1">
    <location>
        <begin position="1"/>
        <end position="29"/>
    </location>
</feature>
<accession>A0A6G1Q5R7</accession>
<evidence type="ECO:0000256" key="1">
    <source>
        <dbReference type="SAM" id="MobiDB-lite"/>
    </source>
</evidence>
<dbReference type="Proteomes" id="UP000503349">
    <property type="component" value="Chromosome 13"/>
</dbReference>
<reference evidence="3" key="2">
    <citation type="submission" date="2019-02" db="EMBL/GenBank/DDBJ databases">
        <title>Opniocepnalus argus Var Kimnra genome.</title>
        <authorList>
            <person name="Zhou C."/>
            <person name="Xiao S."/>
        </authorList>
    </citation>
    <scope>NUCLEOTIDE SEQUENCE [LARGE SCALE GENOMIC DNA]</scope>
</reference>
<evidence type="ECO:0000313" key="3">
    <source>
        <dbReference type="Proteomes" id="UP000503349"/>
    </source>
</evidence>
<name>A0A6G1Q5R7_CHAAH</name>